<protein>
    <recommendedName>
        <fullName evidence="2">Prokaryotic-type class I peptide chain release factors domain-containing protein</fullName>
    </recommendedName>
</protein>
<comment type="caution">
    <text evidence="3">The sequence shown here is derived from an EMBL/GenBank/DDBJ whole genome shotgun (WGS) entry which is preliminary data.</text>
</comment>
<dbReference type="GO" id="GO:0004045">
    <property type="term" value="F:peptidyl-tRNA hydrolase activity"/>
    <property type="evidence" value="ECO:0007669"/>
    <property type="project" value="TreeGrafter"/>
</dbReference>
<dbReference type="Gene3D" id="3.30.160.20">
    <property type="match status" value="1"/>
</dbReference>
<dbReference type="InterPro" id="IPR000352">
    <property type="entry name" value="Pep_chain_release_fac_I"/>
</dbReference>
<accession>A0A8K0JEF9</accession>
<evidence type="ECO:0000259" key="2">
    <source>
        <dbReference type="Pfam" id="PF00472"/>
    </source>
</evidence>
<dbReference type="GO" id="GO:0070126">
    <property type="term" value="P:mitochondrial translational termination"/>
    <property type="evidence" value="ECO:0007669"/>
    <property type="project" value="TreeGrafter"/>
</dbReference>
<reference evidence="3" key="1">
    <citation type="submission" date="2020-04" db="EMBL/GenBank/DDBJ databases">
        <title>Analysis of mating type loci in Filobasidium floriforme.</title>
        <authorList>
            <person name="Nowrousian M."/>
        </authorList>
    </citation>
    <scope>NUCLEOTIDE SEQUENCE</scope>
    <source>
        <strain evidence="3">CBS 6242</strain>
    </source>
</reference>
<evidence type="ECO:0000313" key="3">
    <source>
        <dbReference type="EMBL" id="KAG7527713.1"/>
    </source>
</evidence>
<proteinExistence type="predicted"/>
<feature type="compositionally biased region" description="Basic and acidic residues" evidence="1">
    <location>
        <begin position="168"/>
        <end position="191"/>
    </location>
</feature>
<organism evidence="3 4">
    <name type="scientific">Filobasidium floriforme</name>
    <dbReference type="NCBI Taxonomy" id="5210"/>
    <lineage>
        <taxon>Eukaryota</taxon>
        <taxon>Fungi</taxon>
        <taxon>Dikarya</taxon>
        <taxon>Basidiomycota</taxon>
        <taxon>Agaricomycotina</taxon>
        <taxon>Tremellomycetes</taxon>
        <taxon>Filobasidiales</taxon>
        <taxon>Filobasidiaceae</taxon>
        <taxon>Filobasidium</taxon>
    </lineage>
</organism>
<dbReference type="PANTHER" id="PTHR11075:SF54">
    <property type="entry name" value="LARGE RIBOSOMAL SUBUNIT PROTEIN ML62"/>
    <property type="match status" value="1"/>
</dbReference>
<dbReference type="EMBL" id="JABELV010000240">
    <property type="protein sequence ID" value="KAG7527713.1"/>
    <property type="molecule type" value="Genomic_DNA"/>
</dbReference>
<sequence length="205" mass="23030">MLNLAGLGIAGIKARHAYGSLPHLARRFNSNTALNLDRLTSDQDHREAARWLEKFKQDGSDRIPRTAFEIQMTRSSGPGGQNVNKLSTKAMLRMDVPPKPDPAGNKWLPDFIVSPLRASPQYTSSPPSILLTSSTTRSAAQNKLLAIEKLYQLIVSSAENCIVTPTSEEQKEKVARLVQREERRRREEKVKRGGKKESRRKGNWD</sequence>
<dbReference type="AlphaFoldDB" id="A0A8K0JEF9"/>
<evidence type="ECO:0000256" key="1">
    <source>
        <dbReference type="SAM" id="MobiDB-lite"/>
    </source>
</evidence>
<dbReference type="OrthoDB" id="270639at2759"/>
<dbReference type="Pfam" id="PF00472">
    <property type="entry name" value="RF-1"/>
    <property type="match status" value="1"/>
</dbReference>
<name>A0A8K0JEF9_9TREE</name>
<dbReference type="SUPFAM" id="SSF110916">
    <property type="entry name" value="Peptidyl-tRNA hydrolase domain-like"/>
    <property type="match status" value="1"/>
</dbReference>
<dbReference type="InterPro" id="IPR052104">
    <property type="entry name" value="Mito_Release_Factor_mL62"/>
</dbReference>
<dbReference type="GO" id="GO:0016150">
    <property type="term" value="F:translation release factor activity, codon nonspecific"/>
    <property type="evidence" value="ECO:0007669"/>
    <property type="project" value="TreeGrafter"/>
</dbReference>
<feature type="region of interest" description="Disordered" evidence="1">
    <location>
        <begin position="167"/>
        <end position="205"/>
    </location>
</feature>
<dbReference type="PANTHER" id="PTHR11075">
    <property type="entry name" value="PEPTIDE CHAIN RELEASE FACTOR"/>
    <property type="match status" value="1"/>
</dbReference>
<evidence type="ECO:0000313" key="4">
    <source>
        <dbReference type="Proteomes" id="UP000812966"/>
    </source>
</evidence>
<feature type="domain" description="Prokaryotic-type class I peptide chain release factors" evidence="2">
    <location>
        <begin position="62"/>
        <end position="198"/>
    </location>
</feature>
<gene>
    <name evidence="3" type="ORF">FFLO_06661</name>
</gene>
<keyword evidence="4" id="KW-1185">Reference proteome</keyword>
<dbReference type="Proteomes" id="UP000812966">
    <property type="component" value="Unassembled WGS sequence"/>
</dbReference>
<dbReference type="GO" id="GO:0005762">
    <property type="term" value="C:mitochondrial large ribosomal subunit"/>
    <property type="evidence" value="ECO:0007669"/>
    <property type="project" value="TreeGrafter"/>
</dbReference>